<evidence type="ECO:0000313" key="3">
    <source>
        <dbReference type="EMBL" id="SEJ54747.1"/>
    </source>
</evidence>
<evidence type="ECO:0000313" key="7">
    <source>
        <dbReference type="Proteomes" id="UP000198861"/>
    </source>
</evidence>
<evidence type="ECO:0000313" key="8">
    <source>
        <dbReference type="Proteomes" id="UP000199005"/>
    </source>
</evidence>
<protein>
    <recommendedName>
        <fullName evidence="1">Exo-oligoalginate lyase C-terminal domain-containing protein</fullName>
    </recommendedName>
</protein>
<dbReference type="Gene3D" id="2.70.98.70">
    <property type="match status" value="1"/>
</dbReference>
<dbReference type="Proteomes" id="UP000199267">
    <property type="component" value="Unassembled WGS sequence"/>
</dbReference>
<evidence type="ECO:0000313" key="4">
    <source>
        <dbReference type="EMBL" id="SER80822.1"/>
    </source>
</evidence>
<dbReference type="Proteomes" id="UP000199579">
    <property type="component" value="Unassembled WGS sequence"/>
</dbReference>
<dbReference type="Proteomes" id="UP000199005">
    <property type="component" value="Unassembled WGS sequence"/>
</dbReference>
<dbReference type="RefSeq" id="WP_244158965.1">
    <property type="nucleotide sequence ID" value="NZ_FNYO01000091.1"/>
</dbReference>
<proteinExistence type="predicted"/>
<feature type="domain" description="Exo-oligoalginate lyase C-terminal" evidence="1">
    <location>
        <begin position="124"/>
        <end position="156"/>
    </location>
</feature>
<dbReference type="Proteomes" id="UP000199250">
    <property type="component" value="Unassembled WGS sequence"/>
</dbReference>
<dbReference type="Pfam" id="PF22686">
    <property type="entry name" value="Alg17C_C"/>
    <property type="match status" value="1"/>
</dbReference>
<organism evidence="4 10">
    <name type="scientific">Azotobacter beijerinckii</name>
    <dbReference type="NCBI Taxonomy" id="170623"/>
    <lineage>
        <taxon>Bacteria</taxon>
        <taxon>Pseudomonadati</taxon>
        <taxon>Pseudomonadota</taxon>
        <taxon>Gammaproteobacteria</taxon>
        <taxon>Pseudomonadales</taxon>
        <taxon>Pseudomonadaceae</taxon>
        <taxon>Azotobacter</taxon>
    </lineage>
</organism>
<evidence type="ECO:0000313" key="2">
    <source>
        <dbReference type="EMBL" id="SEJ40094.1"/>
    </source>
</evidence>
<reference evidence="8 9" key="2">
    <citation type="submission" date="2016-10" db="EMBL/GenBank/DDBJ databases">
        <authorList>
            <person name="de Groot N.N."/>
        </authorList>
    </citation>
    <scope>NUCLEOTIDE SEQUENCE [LARGE SCALE GENOMIC DNA]</scope>
    <source>
        <strain evidence="2 8">DSM 1041</strain>
        <strain evidence="3 9">DSM 373</strain>
        <strain evidence="4 10">DSM 378</strain>
        <strain evidence="6 11">DSM 381</strain>
    </source>
</reference>
<evidence type="ECO:0000313" key="10">
    <source>
        <dbReference type="Proteomes" id="UP000199267"/>
    </source>
</evidence>
<dbReference type="Proteomes" id="UP000198861">
    <property type="component" value="Unassembled WGS sequence"/>
</dbReference>
<name>A0A1H9S711_9GAMM</name>
<evidence type="ECO:0000313" key="6">
    <source>
        <dbReference type="EMBL" id="SFL13090.1"/>
    </source>
</evidence>
<accession>A0A1H9S711</accession>
<dbReference type="STRING" id="170623.SAMN04244579_04222"/>
<dbReference type="EMBL" id="FOFJ01000095">
    <property type="protein sequence ID" value="SER80822.1"/>
    <property type="molecule type" value="Genomic_DNA"/>
</dbReference>
<dbReference type="EMBL" id="FNYO01000091">
    <property type="protein sequence ID" value="SEJ40094.1"/>
    <property type="molecule type" value="Genomic_DNA"/>
</dbReference>
<dbReference type="EMBL" id="FNYQ01000134">
    <property type="protein sequence ID" value="SEJ54747.1"/>
    <property type="molecule type" value="Genomic_DNA"/>
</dbReference>
<keyword evidence="7" id="KW-1185">Reference proteome</keyword>
<dbReference type="AlphaFoldDB" id="A0A1H9S711"/>
<gene>
    <name evidence="5" type="ORF">SAMN04244571_02767</name>
    <name evidence="3" type="ORF">SAMN04244572_04432</name>
    <name evidence="4" type="ORF">SAMN04244573_04359</name>
    <name evidence="6" type="ORF">SAMN04244574_03230</name>
    <name evidence="2" type="ORF">SAMN04244579_04222</name>
</gene>
<dbReference type="EMBL" id="FOSX01000061">
    <property type="protein sequence ID" value="SFL13090.1"/>
    <property type="molecule type" value="Genomic_DNA"/>
</dbReference>
<reference evidence="5 7" key="1">
    <citation type="submission" date="2016-10" db="EMBL/GenBank/DDBJ databases">
        <authorList>
            <person name="Varghese N."/>
            <person name="Submissions S."/>
        </authorList>
    </citation>
    <scope>NUCLEOTIDE SEQUENCE [LARGE SCALE GENOMIC DNA]</scope>
    <source>
        <strain evidence="5 7">DSM 282</strain>
    </source>
</reference>
<evidence type="ECO:0000313" key="5">
    <source>
        <dbReference type="EMBL" id="SFB42959.1"/>
    </source>
</evidence>
<dbReference type="InterPro" id="IPR055076">
    <property type="entry name" value="Alg17C_C"/>
</dbReference>
<evidence type="ECO:0000313" key="9">
    <source>
        <dbReference type="Proteomes" id="UP000199250"/>
    </source>
</evidence>
<sequence length="179" mass="19408">MLGKANGYQHLWVDATGTPEAGNATLTWLNNQRFYTYRMLLPEGAKIILAESGANDPNFNLRREPVLIQRLSLSSATDATFVSVLEPHGFYDPAGETVTDSKSCIAALRHFRVTDADIVVLELTDGRTVTLAVADEADAAKVHQAVVDGKALGWTGHVGRFDERTAGEARQEVASGQRP</sequence>
<dbReference type="EMBL" id="FOKJ01000046">
    <property type="protein sequence ID" value="SFB42959.1"/>
    <property type="molecule type" value="Genomic_DNA"/>
</dbReference>
<evidence type="ECO:0000313" key="11">
    <source>
        <dbReference type="Proteomes" id="UP000199579"/>
    </source>
</evidence>
<evidence type="ECO:0000259" key="1">
    <source>
        <dbReference type="Pfam" id="PF22686"/>
    </source>
</evidence>